<name>A0A8S5LTE4_9CAUD</name>
<proteinExistence type="predicted"/>
<dbReference type="EMBL" id="BK014733">
    <property type="protein sequence ID" value="DAD73268.1"/>
    <property type="molecule type" value="Genomic_DNA"/>
</dbReference>
<feature type="transmembrane region" description="Helical" evidence="1">
    <location>
        <begin position="6"/>
        <end position="26"/>
    </location>
</feature>
<sequence length="45" mass="5424">MIITITIVIDIITLVVQFLTFFQYINTEKKLKKMKRKITKNPPWN</sequence>
<reference evidence="2" key="1">
    <citation type="journal article" date="2021" name="Proc. Natl. Acad. Sci. U.S.A.">
        <title>A Catalog of Tens of Thousands of Viruses from Human Metagenomes Reveals Hidden Associations with Chronic Diseases.</title>
        <authorList>
            <person name="Tisza M.J."/>
            <person name="Buck C.B."/>
        </authorList>
    </citation>
    <scope>NUCLEOTIDE SEQUENCE</scope>
    <source>
        <strain evidence="2">CtxBC2</strain>
    </source>
</reference>
<keyword evidence="1" id="KW-0812">Transmembrane</keyword>
<accession>A0A8S5LTE4</accession>
<keyword evidence="1" id="KW-1133">Transmembrane helix</keyword>
<keyword evidence="1" id="KW-0472">Membrane</keyword>
<evidence type="ECO:0000256" key="1">
    <source>
        <dbReference type="SAM" id="Phobius"/>
    </source>
</evidence>
<protein>
    <submittedName>
        <fullName evidence="2">Uncharacterized protein</fullName>
    </submittedName>
</protein>
<organism evidence="2">
    <name type="scientific">Siphoviridae sp. ctxBC2</name>
    <dbReference type="NCBI Taxonomy" id="2826518"/>
    <lineage>
        <taxon>Viruses</taxon>
        <taxon>Duplodnaviria</taxon>
        <taxon>Heunggongvirae</taxon>
        <taxon>Uroviricota</taxon>
        <taxon>Caudoviricetes</taxon>
    </lineage>
</organism>
<evidence type="ECO:0000313" key="2">
    <source>
        <dbReference type="EMBL" id="DAD73268.1"/>
    </source>
</evidence>